<name>A0AAW9TWJ0_RHIML</name>
<protein>
    <recommendedName>
        <fullName evidence="1">Putative phage metallopeptidase domain-containing protein</fullName>
    </recommendedName>
</protein>
<dbReference type="InterPro" id="IPR043998">
    <property type="entry name" value="Put_Metallopep"/>
</dbReference>
<dbReference type="Pfam" id="PF18894">
    <property type="entry name" value="PhageMetallopep"/>
    <property type="match status" value="1"/>
</dbReference>
<evidence type="ECO:0000313" key="3">
    <source>
        <dbReference type="Proteomes" id="UP000429484"/>
    </source>
</evidence>
<reference evidence="2 3" key="1">
    <citation type="journal article" date="2013" name="Genome Biol.">
        <title>Comparative genomics of the core and accessory genomes of 48 Sinorhizobium strains comprising five genospecies.</title>
        <authorList>
            <person name="Sugawara M."/>
            <person name="Epstein B."/>
            <person name="Badgley B.D."/>
            <person name="Unno T."/>
            <person name="Xu L."/>
            <person name="Reese J."/>
            <person name="Gyaneshwar P."/>
            <person name="Denny R."/>
            <person name="Mudge J."/>
            <person name="Bharti A.K."/>
            <person name="Farmer A.D."/>
            <person name="May G.D."/>
            <person name="Woodward J.E."/>
            <person name="Medigue C."/>
            <person name="Vallenet D."/>
            <person name="Lajus A."/>
            <person name="Rouy Z."/>
            <person name="Martinez-Vaz B."/>
            <person name="Tiffin P."/>
            <person name="Young N.D."/>
            <person name="Sadowsky M.J."/>
        </authorList>
    </citation>
    <scope>NUCLEOTIDE SEQUENCE [LARGE SCALE GENOMIC DNA]</scope>
    <source>
        <strain evidence="2 3">N6B1</strain>
    </source>
</reference>
<dbReference type="Proteomes" id="UP000429484">
    <property type="component" value="Unassembled WGS sequence"/>
</dbReference>
<accession>A0AAW9TWJ0</accession>
<comment type="caution">
    <text evidence="2">The sequence shown here is derived from an EMBL/GenBank/DDBJ whole genome shotgun (WGS) entry which is preliminary data.</text>
</comment>
<sequence>MRPQPPHSLFADINSPAFVPAEDMPEWIEATFLDPSSPLRKEEHAHLAHAEIFTIRGHDVEELLGVVCRYGADAADVRAIVDAANQPPVIARGQIAMLAAPAS</sequence>
<feature type="domain" description="Putative phage metallopeptidase" evidence="1">
    <location>
        <begin position="49"/>
        <end position="85"/>
    </location>
</feature>
<dbReference type="EMBL" id="WISR01000222">
    <property type="protein sequence ID" value="MQW36475.1"/>
    <property type="molecule type" value="Genomic_DNA"/>
</dbReference>
<dbReference type="KEGG" id="smer:DU99_12910"/>
<gene>
    <name evidence="2" type="ORF">GHK53_27800</name>
</gene>
<organism evidence="2 3">
    <name type="scientific">Rhizobium meliloti</name>
    <name type="common">Ensifer meliloti</name>
    <name type="synonym">Sinorhizobium meliloti</name>
    <dbReference type="NCBI Taxonomy" id="382"/>
    <lineage>
        <taxon>Bacteria</taxon>
        <taxon>Pseudomonadati</taxon>
        <taxon>Pseudomonadota</taxon>
        <taxon>Alphaproteobacteria</taxon>
        <taxon>Hyphomicrobiales</taxon>
        <taxon>Rhizobiaceae</taxon>
        <taxon>Sinorhizobium/Ensifer group</taxon>
        <taxon>Sinorhizobium</taxon>
    </lineage>
</organism>
<proteinExistence type="predicted"/>
<evidence type="ECO:0000259" key="1">
    <source>
        <dbReference type="Pfam" id="PF18894"/>
    </source>
</evidence>
<dbReference type="AlphaFoldDB" id="A0AAW9TWJ0"/>
<evidence type="ECO:0000313" key="2">
    <source>
        <dbReference type="EMBL" id="MQW36475.1"/>
    </source>
</evidence>